<dbReference type="AlphaFoldDB" id="A0A9Q9P843"/>
<evidence type="ECO:0000256" key="1">
    <source>
        <dbReference type="SAM" id="Phobius"/>
    </source>
</evidence>
<protein>
    <submittedName>
        <fullName evidence="2">Uncharacterized protein</fullName>
    </submittedName>
</protein>
<sequence>MMLLTTDWHPWFSYEWWNDIGVPALGALGSIAVGAGAIAVALHSNRIAQSAAEREAAVRRASEEAGDRAARGDFADLVTQWSRAEVRERLQDRAQESKGKTAGVLREEIDLKAALVGQHSEELVRTLSDRLKRVPHSSDDTSEGQAMALLWHRYSRPAVRSWVADADRWLAGEQEDRVSMSELHDLVEGVSDV</sequence>
<dbReference type="RefSeq" id="WP_262139227.1">
    <property type="nucleotide sequence ID" value="NZ_CP106879.1"/>
</dbReference>
<feature type="transmembrane region" description="Helical" evidence="1">
    <location>
        <begin position="20"/>
        <end position="42"/>
    </location>
</feature>
<dbReference type="EMBL" id="CP106879">
    <property type="protein sequence ID" value="UYC80975.1"/>
    <property type="molecule type" value="Genomic_DNA"/>
</dbReference>
<organism evidence="2 3">
    <name type="scientific">Curtobacterium poinsettiae</name>
    <dbReference type="NCBI Taxonomy" id="159612"/>
    <lineage>
        <taxon>Bacteria</taxon>
        <taxon>Bacillati</taxon>
        <taxon>Actinomycetota</taxon>
        <taxon>Actinomycetes</taxon>
        <taxon>Micrococcales</taxon>
        <taxon>Microbacteriaceae</taxon>
        <taxon>Curtobacterium</taxon>
    </lineage>
</organism>
<keyword evidence="1" id="KW-0812">Transmembrane</keyword>
<accession>A0A9Q9P843</accession>
<proteinExistence type="predicted"/>
<evidence type="ECO:0000313" key="3">
    <source>
        <dbReference type="Proteomes" id="UP001062223"/>
    </source>
</evidence>
<evidence type="ECO:0000313" key="2">
    <source>
        <dbReference type="EMBL" id="UYC80975.1"/>
    </source>
</evidence>
<gene>
    <name evidence="2" type="ORF">OE229_00505</name>
</gene>
<dbReference type="Proteomes" id="UP001062223">
    <property type="component" value="Chromosome"/>
</dbReference>
<keyword evidence="1" id="KW-0472">Membrane</keyword>
<dbReference type="KEGG" id="cpoi:OE229_00505"/>
<name>A0A9Q9P843_9MICO</name>
<keyword evidence="1" id="KW-1133">Transmembrane helix</keyword>
<reference evidence="2" key="1">
    <citation type="submission" date="2022-09" db="EMBL/GenBank/DDBJ databases">
        <title>Taxonomy of Curtobacterium flaccumfaciens.</title>
        <authorList>
            <person name="Osdaghi E."/>
            <person name="Taghavi S.M."/>
            <person name="Hamidizade M."/>
            <person name="Abachi H."/>
            <person name="Fazliarab A."/>
            <person name="Baeyen S."/>
            <person name="Portier P."/>
            <person name="Van Vaerenbergh J."/>
            <person name="Jacques M.-A."/>
        </authorList>
    </citation>
    <scope>NUCLEOTIDE SEQUENCE</scope>
    <source>
        <strain evidence="2">AGQB46</strain>
    </source>
</reference>